<sequence length="82" mass="9397">MAKEENLVEQEEQETKEPVRFNSDDAKNLLVEESQRNVADGAAEVQEVLDRRNLRISVSMTSFEDGRNVPNIQLVPRQDRQG</sequence>
<dbReference type="EMBL" id="LAZR01000528">
    <property type="protein sequence ID" value="KKN65321.1"/>
    <property type="molecule type" value="Genomic_DNA"/>
</dbReference>
<gene>
    <name evidence="2" type="ORF">LCGC14_0483040</name>
</gene>
<name>A0A0F9UVY9_9ZZZZ</name>
<proteinExistence type="predicted"/>
<protein>
    <submittedName>
        <fullName evidence="2">Uncharacterized protein</fullName>
    </submittedName>
</protein>
<evidence type="ECO:0000256" key="1">
    <source>
        <dbReference type="SAM" id="MobiDB-lite"/>
    </source>
</evidence>
<accession>A0A0F9UVY9</accession>
<organism evidence="2">
    <name type="scientific">marine sediment metagenome</name>
    <dbReference type="NCBI Taxonomy" id="412755"/>
    <lineage>
        <taxon>unclassified sequences</taxon>
        <taxon>metagenomes</taxon>
        <taxon>ecological metagenomes</taxon>
    </lineage>
</organism>
<comment type="caution">
    <text evidence="2">The sequence shown here is derived from an EMBL/GenBank/DDBJ whole genome shotgun (WGS) entry which is preliminary data.</text>
</comment>
<reference evidence="2" key="1">
    <citation type="journal article" date="2015" name="Nature">
        <title>Complex archaea that bridge the gap between prokaryotes and eukaryotes.</title>
        <authorList>
            <person name="Spang A."/>
            <person name="Saw J.H."/>
            <person name="Jorgensen S.L."/>
            <person name="Zaremba-Niedzwiedzka K."/>
            <person name="Martijn J."/>
            <person name="Lind A.E."/>
            <person name="van Eijk R."/>
            <person name="Schleper C."/>
            <person name="Guy L."/>
            <person name="Ettema T.J."/>
        </authorList>
    </citation>
    <scope>NUCLEOTIDE SEQUENCE</scope>
</reference>
<dbReference type="AlphaFoldDB" id="A0A0F9UVY9"/>
<evidence type="ECO:0000313" key="2">
    <source>
        <dbReference type="EMBL" id="KKN65321.1"/>
    </source>
</evidence>
<feature type="region of interest" description="Disordered" evidence="1">
    <location>
        <begin position="1"/>
        <end position="24"/>
    </location>
</feature>
<feature type="compositionally biased region" description="Basic and acidic residues" evidence="1">
    <location>
        <begin position="13"/>
        <end position="24"/>
    </location>
</feature>